<proteinExistence type="inferred from homology"/>
<feature type="region of interest" description="Disordered" evidence="5">
    <location>
        <begin position="12"/>
        <end position="43"/>
    </location>
</feature>
<dbReference type="OrthoDB" id="10253869at2759"/>
<evidence type="ECO:0000313" key="8">
    <source>
        <dbReference type="EMBL" id="CAH0595184.1"/>
    </source>
</evidence>
<sequence>MSRSRWLVPCSASTSPGFRPSCRRPRASRTARDNTDALVSDSPVPASICNQQKRIDAATDKSETNASVLSRSIQLARCFRKFGAKPGFRLALGGNNHLDLHIPYFAAHFNGMTITGVDPHFKLNQLKTLFKICQPDIAFCEQDMFDTYVNAVEDLGLNVKVLHYGEGKNSMSKFIEQYDDGQSNDDFLPAVFDLDKIYAWMISTGGTTGVVKLAAIKHKSLLRKIMAIKAMLDKRGQQEPEDAPNKMYLNLSPVHGVSGFLYVALTLLVRQTRVQTSAASTPEDIIDMINKYKPVSTYLCPSVATALIKSKKPCDFTCFNAFVISGGKVRKELHLQLRERMRPDNLTLEVYGQTENAGPVLQLDPRGPLGSCGREAPALCEVKLVDPDTNKVITEPNVPGEIWTKGAVFSEYYNNPEETAQAFSEDGWFKTGDVLYKDEEGNYYFVERVRMRIKFHNYHIIPSEVEAVILQHPGVHEVSVTSIPDEDDGEHIVACVVRAPGAQVTAAEIKEIVASNLSDSQRLRGGVVFLDQLPMTSTGKLARGHLRDLVLTANRE</sequence>
<evidence type="ECO:0000256" key="3">
    <source>
        <dbReference type="ARBA" id="ARBA00022598"/>
    </source>
</evidence>
<evidence type="ECO:0000313" key="9">
    <source>
        <dbReference type="Proteomes" id="UP001154114"/>
    </source>
</evidence>
<evidence type="ECO:0000259" key="6">
    <source>
        <dbReference type="Pfam" id="PF00501"/>
    </source>
</evidence>
<evidence type="ECO:0000259" key="7">
    <source>
        <dbReference type="Pfam" id="PF13193"/>
    </source>
</evidence>
<evidence type="ECO:0000256" key="1">
    <source>
        <dbReference type="ARBA" id="ARBA00004275"/>
    </source>
</evidence>
<dbReference type="EMBL" id="LR824024">
    <property type="protein sequence ID" value="CAH0595184.1"/>
    <property type="molecule type" value="Genomic_DNA"/>
</dbReference>
<dbReference type="SUPFAM" id="SSF56801">
    <property type="entry name" value="Acetyl-CoA synthetase-like"/>
    <property type="match status" value="1"/>
</dbReference>
<feature type="domain" description="AMP-binding enzyme C-terminal" evidence="7">
    <location>
        <begin position="464"/>
        <end position="540"/>
    </location>
</feature>
<dbReference type="InterPro" id="IPR042099">
    <property type="entry name" value="ANL_N_sf"/>
</dbReference>
<dbReference type="Proteomes" id="UP001154114">
    <property type="component" value="Chromosome 21"/>
</dbReference>
<dbReference type="GO" id="GO:0016405">
    <property type="term" value="F:CoA-ligase activity"/>
    <property type="evidence" value="ECO:0007669"/>
    <property type="project" value="TreeGrafter"/>
</dbReference>
<dbReference type="GO" id="GO:0005777">
    <property type="term" value="C:peroxisome"/>
    <property type="evidence" value="ECO:0007669"/>
    <property type="project" value="UniProtKB-SubCell"/>
</dbReference>
<dbReference type="InterPro" id="IPR025110">
    <property type="entry name" value="AMP-bd_C"/>
</dbReference>
<gene>
    <name evidence="8" type="ORF">CINC_LOCUS6589</name>
</gene>
<feature type="domain" description="AMP-dependent synthetase/ligase" evidence="6">
    <location>
        <begin position="60"/>
        <end position="413"/>
    </location>
</feature>
<dbReference type="Pfam" id="PF00501">
    <property type="entry name" value="AMP-binding"/>
    <property type="match status" value="1"/>
</dbReference>
<protein>
    <recommendedName>
        <fullName evidence="10">Luciferin 4-monooxygenase</fullName>
    </recommendedName>
</protein>
<dbReference type="Gene3D" id="3.30.300.30">
    <property type="match status" value="1"/>
</dbReference>
<dbReference type="Gene3D" id="3.40.50.12780">
    <property type="entry name" value="N-terminal domain of ligase-like"/>
    <property type="match status" value="1"/>
</dbReference>
<evidence type="ECO:0000256" key="5">
    <source>
        <dbReference type="SAM" id="MobiDB-lite"/>
    </source>
</evidence>
<dbReference type="PANTHER" id="PTHR24096">
    <property type="entry name" value="LONG-CHAIN-FATTY-ACID--COA LIGASE"/>
    <property type="match status" value="1"/>
</dbReference>
<reference evidence="8" key="1">
    <citation type="submission" date="2021-12" db="EMBL/GenBank/DDBJ databases">
        <authorList>
            <person name="King R."/>
        </authorList>
    </citation>
    <scope>NUCLEOTIDE SEQUENCE</scope>
</reference>
<accession>A0A9P0BY68</accession>
<dbReference type="InterPro" id="IPR045851">
    <property type="entry name" value="AMP-bd_C_sf"/>
</dbReference>
<keyword evidence="9" id="KW-1185">Reference proteome</keyword>
<evidence type="ECO:0008006" key="10">
    <source>
        <dbReference type="Google" id="ProtNLM"/>
    </source>
</evidence>
<evidence type="ECO:0000256" key="2">
    <source>
        <dbReference type="ARBA" id="ARBA00006432"/>
    </source>
</evidence>
<keyword evidence="3" id="KW-0436">Ligase</keyword>
<dbReference type="Pfam" id="PF13193">
    <property type="entry name" value="AMP-binding_C"/>
    <property type="match status" value="1"/>
</dbReference>
<organism evidence="8 9">
    <name type="scientific">Chrysodeixis includens</name>
    <name type="common">Soybean looper</name>
    <name type="synonym">Pseudoplusia includens</name>
    <dbReference type="NCBI Taxonomy" id="689277"/>
    <lineage>
        <taxon>Eukaryota</taxon>
        <taxon>Metazoa</taxon>
        <taxon>Ecdysozoa</taxon>
        <taxon>Arthropoda</taxon>
        <taxon>Hexapoda</taxon>
        <taxon>Insecta</taxon>
        <taxon>Pterygota</taxon>
        <taxon>Neoptera</taxon>
        <taxon>Endopterygota</taxon>
        <taxon>Lepidoptera</taxon>
        <taxon>Glossata</taxon>
        <taxon>Ditrysia</taxon>
        <taxon>Noctuoidea</taxon>
        <taxon>Noctuidae</taxon>
        <taxon>Plusiinae</taxon>
        <taxon>Chrysodeixis</taxon>
    </lineage>
</organism>
<keyword evidence="4" id="KW-0576">Peroxisome</keyword>
<evidence type="ECO:0000256" key="4">
    <source>
        <dbReference type="ARBA" id="ARBA00023140"/>
    </source>
</evidence>
<dbReference type="InterPro" id="IPR000873">
    <property type="entry name" value="AMP-dep_synth/lig_dom"/>
</dbReference>
<comment type="similarity">
    <text evidence="2">Belongs to the ATP-dependent AMP-binding enzyme family.</text>
</comment>
<name>A0A9P0BY68_CHRIL</name>
<dbReference type="PANTHER" id="PTHR24096:SF149">
    <property type="entry name" value="AMP-BINDING DOMAIN-CONTAINING PROTEIN-RELATED"/>
    <property type="match status" value="1"/>
</dbReference>
<comment type="subcellular location">
    <subcellularLocation>
        <location evidence="1">Peroxisome</location>
    </subcellularLocation>
</comment>
<dbReference type="AlphaFoldDB" id="A0A9P0BY68"/>